<dbReference type="Gene3D" id="3.90.550.10">
    <property type="entry name" value="Spore Coat Polysaccharide Biosynthesis Protein SpsA, Chain A"/>
    <property type="match status" value="1"/>
</dbReference>
<dbReference type="EMBL" id="CP123759">
    <property type="protein sequence ID" value="WGO83665.1"/>
    <property type="molecule type" value="Genomic_DNA"/>
</dbReference>
<evidence type="ECO:0000256" key="5">
    <source>
        <dbReference type="ARBA" id="ARBA00022679"/>
    </source>
</evidence>
<dbReference type="InterPro" id="IPR002495">
    <property type="entry name" value="Glyco_trans_8"/>
</dbReference>
<dbReference type="SUPFAM" id="SSF53448">
    <property type="entry name" value="Nucleotide-diphospho-sugar transferases"/>
    <property type="match status" value="1"/>
</dbReference>
<keyword evidence="4" id="KW-0328">Glycosyltransferase</keyword>
<dbReference type="Pfam" id="PF08437">
    <property type="entry name" value="Glyco_transf_8C"/>
    <property type="match status" value="1"/>
</dbReference>
<feature type="domain" description="Glycosyl transferase family 8 C-terminal" evidence="9">
    <location>
        <begin position="277"/>
        <end position="333"/>
    </location>
</feature>
<protein>
    <submittedName>
        <fullName evidence="10">Glycosyltransferase</fullName>
    </submittedName>
</protein>
<proteinExistence type="inferred from homology"/>
<dbReference type="InterPro" id="IPR029044">
    <property type="entry name" value="Nucleotide-diphossugar_trans"/>
</dbReference>
<evidence type="ECO:0000259" key="9">
    <source>
        <dbReference type="Pfam" id="PF08437"/>
    </source>
</evidence>
<dbReference type="InterPro" id="IPR013645">
    <property type="entry name" value="Glyco_transf_8N"/>
</dbReference>
<keyword evidence="11" id="KW-1185">Reference proteome</keyword>
<evidence type="ECO:0000256" key="8">
    <source>
        <dbReference type="ARBA" id="ARBA00022985"/>
    </source>
</evidence>
<evidence type="ECO:0000313" key="11">
    <source>
        <dbReference type="Proteomes" id="UP001231859"/>
    </source>
</evidence>
<evidence type="ECO:0000256" key="1">
    <source>
        <dbReference type="ARBA" id="ARBA00001946"/>
    </source>
</evidence>
<dbReference type="Pfam" id="PF01501">
    <property type="entry name" value="Glyco_transf_8"/>
    <property type="match status" value="1"/>
</dbReference>
<evidence type="ECO:0000313" key="10">
    <source>
        <dbReference type="EMBL" id="WGO83665.1"/>
    </source>
</evidence>
<sequence length="341" mass="40128">MRHFIKQKFNIAGKKNLIKNNKNFNIAYGVDKNFLFGAAISINSVLMNNTDTDFNFYLFTDYIDDEYLARFQEMIAKYNSNIIIYLLDAEELKQLSTSDFWSYATYFRLIAFEYLSTNINSILYLDADVICKGSLKELFQLNLADFFAAVVLDVDNMQQSSAIRLNLADLNGKYFNAGVIYVNLQKWIENDFSKKSFELVRGKTNFGKLKYLDQDALNILFQTQNIYLSRDYNCIYTLKNELLYHDFSKYKNTITDSTSLIHYTGVTKPWHTWGVNYPASQFFYNSYIHSPWKDQPLKIAEKRTELQEKYKHLFLQHKYMQGFLCLIKYKLLKNNLKAPHG</sequence>
<evidence type="ECO:0000256" key="7">
    <source>
        <dbReference type="ARBA" id="ARBA00022842"/>
    </source>
</evidence>
<dbReference type="PANTHER" id="PTHR13778">
    <property type="entry name" value="GLYCOSYLTRANSFERASE 8 DOMAIN-CONTAINING PROTEIN"/>
    <property type="match status" value="1"/>
</dbReference>
<comment type="similarity">
    <text evidence="3">Belongs to the glycosyltransferase 8 family.</text>
</comment>
<keyword evidence="5" id="KW-0808">Transferase</keyword>
<evidence type="ECO:0000256" key="3">
    <source>
        <dbReference type="ARBA" id="ARBA00006351"/>
    </source>
</evidence>
<evidence type="ECO:0000256" key="2">
    <source>
        <dbReference type="ARBA" id="ARBA00004713"/>
    </source>
</evidence>
<comment type="cofactor">
    <cofactor evidence="1">
        <name>Mg(2+)</name>
        <dbReference type="ChEBI" id="CHEBI:18420"/>
    </cofactor>
</comment>
<dbReference type="Proteomes" id="UP001231859">
    <property type="component" value="Chromosome"/>
</dbReference>
<dbReference type="CDD" id="cd04194">
    <property type="entry name" value="GT8_A4GalT_like"/>
    <property type="match status" value="1"/>
</dbReference>
<dbReference type="InterPro" id="IPR050748">
    <property type="entry name" value="Glycosyltrans_8_dom-fam"/>
</dbReference>
<keyword evidence="6" id="KW-0479">Metal-binding</keyword>
<comment type="pathway">
    <text evidence="2">Bacterial outer membrane biogenesis; LPS core biosynthesis.</text>
</comment>
<reference evidence="10 11" key="1">
    <citation type="submission" date="2023-04" db="EMBL/GenBank/DDBJ databases">
        <title>Genome dynamics across the evolutionary transition to endosymbiosis.</title>
        <authorList>
            <person name="Siozios S."/>
            <person name="Nadal-Jimenez P."/>
            <person name="Azagi T."/>
            <person name="Sprong H."/>
            <person name="Frost C.L."/>
            <person name="Parratt S.R."/>
            <person name="Taylor G."/>
            <person name="Brettell L."/>
            <person name="Lew K.C."/>
            <person name="Croft L."/>
            <person name="King K.C."/>
            <person name="Brockhurst M.A."/>
            <person name="Hypsa V."/>
            <person name="Novakova E."/>
            <person name="Darby A.C."/>
            <person name="Hurst G.D.D."/>
        </authorList>
    </citation>
    <scope>NUCLEOTIDE SEQUENCE [LARGE SCALE GENOMIC DNA]</scope>
    <source>
        <strain evidence="11">aApi_AU</strain>
    </source>
</reference>
<gene>
    <name evidence="10" type="ORF">QG404_01670</name>
</gene>
<keyword evidence="7" id="KW-0460">Magnesium</keyword>
<accession>A0ABY8P2E1</accession>
<keyword evidence="8" id="KW-0448">Lipopolysaccharide biosynthesis</keyword>
<dbReference type="RefSeq" id="WP_280938552.1">
    <property type="nucleotide sequence ID" value="NZ_CP123759.1"/>
</dbReference>
<evidence type="ECO:0000256" key="4">
    <source>
        <dbReference type="ARBA" id="ARBA00022676"/>
    </source>
</evidence>
<evidence type="ECO:0000256" key="6">
    <source>
        <dbReference type="ARBA" id="ARBA00022723"/>
    </source>
</evidence>
<organism evidence="10 11">
    <name type="scientific">Arsenophonus apicola</name>
    <dbReference type="NCBI Taxonomy" id="2879119"/>
    <lineage>
        <taxon>Bacteria</taxon>
        <taxon>Pseudomonadati</taxon>
        <taxon>Pseudomonadota</taxon>
        <taxon>Gammaproteobacteria</taxon>
        <taxon>Enterobacterales</taxon>
        <taxon>Morganellaceae</taxon>
        <taxon>Arsenophonus</taxon>
    </lineage>
</organism>
<name>A0ABY8P2E1_9GAMM</name>
<dbReference type="PANTHER" id="PTHR13778:SF64">
    <property type="entry name" value="LIPOPOLYSACCHARIDE 1,2-GLUCOSYLTRANSFERASE"/>
    <property type="match status" value="1"/>
</dbReference>